<accession>A0A0A9CC51</accession>
<proteinExistence type="predicted"/>
<protein>
    <submittedName>
        <fullName evidence="1">Uncharacterized protein</fullName>
    </submittedName>
</protein>
<reference evidence="1" key="1">
    <citation type="submission" date="2014-09" db="EMBL/GenBank/DDBJ databases">
        <authorList>
            <person name="Magalhaes I.L.F."/>
            <person name="Oliveira U."/>
            <person name="Santos F.R."/>
            <person name="Vidigal T.H.D.A."/>
            <person name="Brescovit A.D."/>
            <person name="Santos A.J."/>
        </authorList>
    </citation>
    <scope>NUCLEOTIDE SEQUENCE</scope>
    <source>
        <tissue evidence="1">Shoot tissue taken approximately 20 cm above the soil surface</tissue>
    </source>
</reference>
<dbReference type="AlphaFoldDB" id="A0A0A9CC51"/>
<name>A0A0A9CC51_ARUDO</name>
<sequence>MNQKMHLHQFSQGSSIHYSMGCLSSVFPRIHQWDQSRLQWYYGLLKYQLWLYLDHSEAVHRHHPSSGTQ</sequence>
<organism evidence="1">
    <name type="scientific">Arundo donax</name>
    <name type="common">Giant reed</name>
    <name type="synonym">Donax arundinaceus</name>
    <dbReference type="NCBI Taxonomy" id="35708"/>
    <lineage>
        <taxon>Eukaryota</taxon>
        <taxon>Viridiplantae</taxon>
        <taxon>Streptophyta</taxon>
        <taxon>Embryophyta</taxon>
        <taxon>Tracheophyta</taxon>
        <taxon>Spermatophyta</taxon>
        <taxon>Magnoliopsida</taxon>
        <taxon>Liliopsida</taxon>
        <taxon>Poales</taxon>
        <taxon>Poaceae</taxon>
        <taxon>PACMAD clade</taxon>
        <taxon>Arundinoideae</taxon>
        <taxon>Arundineae</taxon>
        <taxon>Arundo</taxon>
    </lineage>
</organism>
<reference evidence="1" key="2">
    <citation type="journal article" date="2015" name="Data Brief">
        <title>Shoot transcriptome of the giant reed, Arundo donax.</title>
        <authorList>
            <person name="Barrero R.A."/>
            <person name="Guerrero F.D."/>
            <person name="Moolhuijzen P."/>
            <person name="Goolsby J.A."/>
            <person name="Tidwell J."/>
            <person name="Bellgard S.E."/>
            <person name="Bellgard M.I."/>
        </authorList>
    </citation>
    <scope>NUCLEOTIDE SEQUENCE</scope>
    <source>
        <tissue evidence="1">Shoot tissue taken approximately 20 cm above the soil surface</tissue>
    </source>
</reference>
<evidence type="ECO:0000313" key="1">
    <source>
        <dbReference type="EMBL" id="JAD73121.1"/>
    </source>
</evidence>
<dbReference type="EMBL" id="GBRH01224774">
    <property type="protein sequence ID" value="JAD73121.1"/>
    <property type="molecule type" value="Transcribed_RNA"/>
</dbReference>